<dbReference type="AlphaFoldDB" id="A0A9N9EUJ9"/>
<accession>A0A9N9EUJ9</accession>
<evidence type="ECO:0000313" key="3">
    <source>
        <dbReference type="EMBL" id="CAG8695960.1"/>
    </source>
</evidence>
<dbReference type="OrthoDB" id="2428084at2759"/>
<reference evidence="3" key="1">
    <citation type="submission" date="2021-06" db="EMBL/GenBank/DDBJ databases">
        <authorList>
            <person name="Kallberg Y."/>
            <person name="Tangrot J."/>
            <person name="Rosling A."/>
        </authorList>
    </citation>
    <scope>NUCLEOTIDE SEQUENCE</scope>
    <source>
        <strain evidence="3">IN212</strain>
    </source>
</reference>
<dbReference type="Proteomes" id="UP000789396">
    <property type="component" value="Unassembled WGS sequence"/>
</dbReference>
<feature type="signal peptide" evidence="2">
    <location>
        <begin position="1"/>
        <end position="22"/>
    </location>
</feature>
<gene>
    <name evidence="3" type="ORF">RFULGI_LOCUS10204</name>
</gene>
<proteinExistence type="predicted"/>
<feature type="compositionally biased region" description="Basic residues" evidence="1">
    <location>
        <begin position="99"/>
        <end position="118"/>
    </location>
</feature>
<feature type="region of interest" description="Disordered" evidence="1">
    <location>
        <begin position="89"/>
        <end position="118"/>
    </location>
</feature>
<keyword evidence="4" id="KW-1185">Reference proteome</keyword>
<feature type="chain" id="PRO_5040501058" evidence="2">
    <location>
        <begin position="23"/>
        <end position="118"/>
    </location>
</feature>
<sequence>MQSFTLTRIIIIFFMIVHITQVINEAGVDNCGRGTFVWDDAPEHYCLHVYPKHTPWDNRFIEGYQDSCFRVDGVRFNWDLNNCDNDPITLESESEPVPTRRKSRKRRNTLSRKRRNIL</sequence>
<comment type="caution">
    <text evidence="3">The sequence shown here is derived from an EMBL/GenBank/DDBJ whole genome shotgun (WGS) entry which is preliminary data.</text>
</comment>
<name>A0A9N9EUJ9_9GLOM</name>
<evidence type="ECO:0000256" key="1">
    <source>
        <dbReference type="SAM" id="MobiDB-lite"/>
    </source>
</evidence>
<protein>
    <submittedName>
        <fullName evidence="3">2907_t:CDS:1</fullName>
    </submittedName>
</protein>
<dbReference type="EMBL" id="CAJVPZ010019741">
    <property type="protein sequence ID" value="CAG8695960.1"/>
    <property type="molecule type" value="Genomic_DNA"/>
</dbReference>
<evidence type="ECO:0000256" key="2">
    <source>
        <dbReference type="SAM" id="SignalP"/>
    </source>
</evidence>
<organism evidence="3 4">
    <name type="scientific">Racocetra fulgida</name>
    <dbReference type="NCBI Taxonomy" id="60492"/>
    <lineage>
        <taxon>Eukaryota</taxon>
        <taxon>Fungi</taxon>
        <taxon>Fungi incertae sedis</taxon>
        <taxon>Mucoromycota</taxon>
        <taxon>Glomeromycotina</taxon>
        <taxon>Glomeromycetes</taxon>
        <taxon>Diversisporales</taxon>
        <taxon>Gigasporaceae</taxon>
        <taxon>Racocetra</taxon>
    </lineage>
</organism>
<evidence type="ECO:0000313" key="4">
    <source>
        <dbReference type="Proteomes" id="UP000789396"/>
    </source>
</evidence>
<keyword evidence="2" id="KW-0732">Signal</keyword>